<keyword evidence="2" id="KW-1185">Reference proteome</keyword>
<dbReference type="EMBL" id="KK583406">
    <property type="protein sequence ID" value="KDO18677.1"/>
    <property type="molecule type" value="Genomic_DNA"/>
</dbReference>
<gene>
    <name evidence="1" type="ORF">SPRG_15202</name>
</gene>
<evidence type="ECO:0000313" key="2">
    <source>
        <dbReference type="Proteomes" id="UP000030745"/>
    </source>
</evidence>
<dbReference type="RefSeq" id="XP_012210607.1">
    <property type="nucleotide sequence ID" value="XM_012355217.1"/>
</dbReference>
<dbReference type="GeneID" id="24136955"/>
<dbReference type="Proteomes" id="UP000030745">
    <property type="component" value="Unassembled WGS sequence"/>
</dbReference>
<accession>A0A067BVT6</accession>
<dbReference type="VEuPathDB" id="FungiDB:SPRG_15202"/>
<proteinExistence type="predicted"/>
<name>A0A067BVT6_SAPPC</name>
<sequence length="145" mass="16759">MTQSIDPKMVYRRSPMDADESNYYVSREFASEDRIVFLTGNFNQDALQPVNEMWRPRMFLLERVGPSKTRLRWVSCTGPRIDRGVPMTWREDMASLDLDVSDLSDDAQFTQYQHVLERSWMPLLVSDFAFLANNADATDAAPLIT</sequence>
<dbReference type="AlphaFoldDB" id="A0A067BVT6"/>
<dbReference type="OrthoDB" id="68856at2759"/>
<protein>
    <submittedName>
        <fullName evidence="1">Uncharacterized protein</fullName>
    </submittedName>
</protein>
<organism evidence="1 2">
    <name type="scientific">Saprolegnia parasitica (strain CBS 223.65)</name>
    <dbReference type="NCBI Taxonomy" id="695850"/>
    <lineage>
        <taxon>Eukaryota</taxon>
        <taxon>Sar</taxon>
        <taxon>Stramenopiles</taxon>
        <taxon>Oomycota</taxon>
        <taxon>Saprolegniomycetes</taxon>
        <taxon>Saprolegniales</taxon>
        <taxon>Saprolegniaceae</taxon>
        <taxon>Saprolegnia</taxon>
    </lineage>
</organism>
<dbReference type="KEGG" id="spar:SPRG_15202"/>
<evidence type="ECO:0000313" key="1">
    <source>
        <dbReference type="EMBL" id="KDO18677.1"/>
    </source>
</evidence>
<reference evidence="1 2" key="1">
    <citation type="journal article" date="2013" name="PLoS Genet.">
        <title>Distinctive expansion of potential virulence genes in the genome of the oomycete fish pathogen Saprolegnia parasitica.</title>
        <authorList>
            <person name="Jiang R.H."/>
            <person name="de Bruijn I."/>
            <person name="Haas B.J."/>
            <person name="Belmonte R."/>
            <person name="Lobach L."/>
            <person name="Christie J."/>
            <person name="van den Ackerveken G."/>
            <person name="Bottin A."/>
            <person name="Bulone V."/>
            <person name="Diaz-Moreno S.M."/>
            <person name="Dumas B."/>
            <person name="Fan L."/>
            <person name="Gaulin E."/>
            <person name="Govers F."/>
            <person name="Grenville-Briggs L.J."/>
            <person name="Horner N.R."/>
            <person name="Levin J.Z."/>
            <person name="Mammella M."/>
            <person name="Meijer H.J."/>
            <person name="Morris P."/>
            <person name="Nusbaum C."/>
            <person name="Oome S."/>
            <person name="Phillips A.J."/>
            <person name="van Rooyen D."/>
            <person name="Rzeszutek E."/>
            <person name="Saraiva M."/>
            <person name="Secombes C.J."/>
            <person name="Seidl M.F."/>
            <person name="Snel B."/>
            <person name="Stassen J.H."/>
            <person name="Sykes S."/>
            <person name="Tripathy S."/>
            <person name="van den Berg H."/>
            <person name="Vega-Arreguin J.C."/>
            <person name="Wawra S."/>
            <person name="Young S.K."/>
            <person name="Zeng Q."/>
            <person name="Dieguez-Uribeondo J."/>
            <person name="Russ C."/>
            <person name="Tyler B.M."/>
            <person name="van West P."/>
        </authorList>
    </citation>
    <scope>NUCLEOTIDE SEQUENCE [LARGE SCALE GENOMIC DNA]</scope>
    <source>
        <strain evidence="1 2">CBS 223.65</strain>
    </source>
</reference>